<dbReference type="InterPro" id="IPR018261">
    <property type="entry name" value="Ribosomal_bL27_CS"/>
</dbReference>
<evidence type="ECO:0000313" key="5">
    <source>
        <dbReference type="EMBL" id="KYN99722.1"/>
    </source>
</evidence>
<dbReference type="PROSITE" id="PS00831">
    <property type="entry name" value="RIBOSOMAL_L27"/>
    <property type="match status" value="1"/>
</dbReference>
<dbReference type="Proteomes" id="UP000076004">
    <property type="component" value="Chromosome 10"/>
</dbReference>
<comment type="similarity">
    <text evidence="1">Belongs to the bacterial ribosomal protein bL27 family.</text>
</comment>
<dbReference type="SUPFAM" id="SSF110324">
    <property type="entry name" value="Ribosomal L27 protein-like"/>
    <property type="match status" value="1"/>
</dbReference>
<protein>
    <submittedName>
        <fullName evidence="6">Apicoplast ribosomal protein L27, putative</fullName>
    </submittedName>
    <submittedName>
        <fullName evidence="5">Putative apicoplast ribosomal protein L27</fullName>
    </submittedName>
</protein>
<dbReference type="FunFam" id="2.40.50.100:FF:000060">
    <property type="entry name" value="Apicoplast ribosomal protein L27"/>
    <property type="match status" value="1"/>
</dbReference>
<dbReference type="InterPro" id="IPR001684">
    <property type="entry name" value="Ribosomal_bL27"/>
</dbReference>
<dbReference type="PRINTS" id="PR00063">
    <property type="entry name" value="RIBOSOMALL27"/>
</dbReference>
<dbReference type="GO" id="GO:0006412">
    <property type="term" value="P:translation"/>
    <property type="evidence" value="ECO:0007669"/>
    <property type="project" value="InterPro"/>
</dbReference>
<dbReference type="GO" id="GO:0005762">
    <property type="term" value="C:mitochondrial large ribosomal subunit"/>
    <property type="evidence" value="ECO:0007669"/>
    <property type="project" value="TreeGrafter"/>
</dbReference>
<dbReference type="RefSeq" id="XP_018641729.1">
    <property type="nucleotide sequence ID" value="XM_018786112.1"/>
</dbReference>
<dbReference type="Proteomes" id="UP000831156">
    <property type="component" value="Chromosome 10"/>
</dbReference>
<reference evidence="5 7" key="1">
    <citation type="journal article" date="2016" name="Nat. Commun.">
        <title>Genomes of cryptic chimpanzee Plasmodium species reveal key evolutionary events leading to human malaria.</title>
        <authorList>
            <person name="Sundararaman S.A."/>
            <person name="Plenderleith L.J."/>
            <person name="Liu W."/>
            <person name="Loy D.E."/>
            <person name="Learn G.H."/>
            <person name="Li Y."/>
            <person name="Shaw K.S."/>
            <person name="Ayouba A."/>
            <person name="Peeters M."/>
            <person name="Speede S."/>
            <person name="Shaw G.M."/>
            <person name="Bushman F.D."/>
            <person name="Brisson D."/>
            <person name="Rayner J.C."/>
            <person name="Sharp P.M."/>
            <person name="Hahn B.H."/>
        </authorList>
    </citation>
    <scope>NUCLEOTIDE SEQUENCE [LARGE SCALE GENOMIC DNA]</scope>
    <source>
        <strain evidence="5 7">SY75</strain>
    </source>
</reference>
<evidence type="ECO:0000313" key="6">
    <source>
        <dbReference type="EMBL" id="SOV15140.1"/>
    </source>
</evidence>
<dbReference type="AlphaFoldDB" id="A0A151LLC4"/>
<keyword evidence="2 5" id="KW-0689">Ribosomal protein</keyword>
<dbReference type="VEuPathDB" id="PlasmoDB:PGABG01_1032100"/>
<dbReference type="OrthoDB" id="1867012at2759"/>
<dbReference type="VEuPathDB" id="PlasmoDB:PGSY75_1034200"/>
<evidence type="ECO:0000313" key="7">
    <source>
        <dbReference type="Proteomes" id="UP000076004"/>
    </source>
</evidence>
<keyword evidence="3" id="KW-0687">Ribonucleoprotein</keyword>
<feature type="signal peptide" evidence="4">
    <location>
        <begin position="1"/>
        <end position="22"/>
    </location>
</feature>
<dbReference type="Gene3D" id="2.40.50.100">
    <property type="match status" value="1"/>
</dbReference>
<name>A0A151LLC4_9APIC</name>
<dbReference type="GO" id="GO:0003735">
    <property type="term" value="F:structural constituent of ribosome"/>
    <property type="evidence" value="ECO:0007669"/>
    <property type="project" value="InterPro"/>
</dbReference>
<evidence type="ECO:0000256" key="4">
    <source>
        <dbReference type="SAM" id="SignalP"/>
    </source>
</evidence>
<keyword evidence="8" id="KW-1185">Reference proteome</keyword>
<dbReference type="PANTHER" id="PTHR15893">
    <property type="entry name" value="RIBOSOMAL PROTEIN L27"/>
    <property type="match status" value="1"/>
</dbReference>
<accession>A0A151LLC4</accession>
<dbReference type="KEGG" id="pgab:PGSY75_1034200"/>
<proteinExistence type="inferred from homology"/>
<gene>
    <name evidence="6" type="ORF">PGABG01_1032100</name>
    <name evidence="5" type="ORF">PGSY75_1034200</name>
</gene>
<dbReference type="EMBL" id="LT969433">
    <property type="protein sequence ID" value="SOV15140.1"/>
    <property type="molecule type" value="Genomic_DNA"/>
</dbReference>
<organism evidence="5 7">
    <name type="scientific">Plasmodium gaboni</name>
    <dbReference type="NCBI Taxonomy" id="647221"/>
    <lineage>
        <taxon>Eukaryota</taxon>
        <taxon>Sar</taxon>
        <taxon>Alveolata</taxon>
        <taxon>Apicomplexa</taxon>
        <taxon>Aconoidasida</taxon>
        <taxon>Haemosporida</taxon>
        <taxon>Plasmodiidae</taxon>
        <taxon>Plasmodium</taxon>
        <taxon>Plasmodium (Laverania)</taxon>
    </lineage>
</organism>
<keyword evidence="4" id="KW-0732">Signal</keyword>
<dbReference type="Pfam" id="PF01016">
    <property type="entry name" value="Ribosomal_L27"/>
    <property type="match status" value="1"/>
</dbReference>
<dbReference type="PANTHER" id="PTHR15893:SF0">
    <property type="entry name" value="LARGE RIBOSOMAL SUBUNIT PROTEIN BL27M"/>
    <property type="match status" value="1"/>
</dbReference>
<sequence length="215" mass="24791">MKTKVVIIYFLVYITCVILAKSKNNNLKVTKAYLRYGKNDQNIQNRERKKKTHMYLNNSALLPSKNNSIHKTFFKYNKIIDQNNDKELFMKTFFKNGKIIKFRYTHELWAKKKGVGSTKNGRDSNPKNLGVKVLGNNFAHAGNIIVRQRGRTFKPGNGVKQGRDFTLIAVKSGKVHFFNRVVSIIDVSEPKPLTFKDIYQENPTIIGLSKMWMSA</sequence>
<evidence type="ECO:0000256" key="1">
    <source>
        <dbReference type="ARBA" id="ARBA00010797"/>
    </source>
</evidence>
<feature type="chain" id="PRO_5015051295" evidence="4">
    <location>
        <begin position="23"/>
        <end position="215"/>
    </location>
</feature>
<reference evidence="6" key="2">
    <citation type="submission" date="2016-09" db="EMBL/GenBank/DDBJ databases">
        <authorList>
            <consortium name="Pathogen Informatics"/>
            <person name="Sun Q."/>
            <person name="Inoue M."/>
        </authorList>
    </citation>
    <scope>NUCLEOTIDE SEQUENCE</scope>
</reference>
<evidence type="ECO:0000256" key="2">
    <source>
        <dbReference type="ARBA" id="ARBA00022980"/>
    </source>
</evidence>
<evidence type="ECO:0000256" key="3">
    <source>
        <dbReference type="ARBA" id="ARBA00023274"/>
    </source>
</evidence>
<dbReference type="GeneID" id="29776704"/>
<evidence type="ECO:0000313" key="8">
    <source>
        <dbReference type="Proteomes" id="UP000831156"/>
    </source>
</evidence>
<dbReference type="EMBL" id="LVLB01000011">
    <property type="protein sequence ID" value="KYN99722.1"/>
    <property type="molecule type" value="Genomic_DNA"/>
</dbReference>